<dbReference type="InterPro" id="IPR013658">
    <property type="entry name" value="SGL"/>
</dbReference>
<evidence type="ECO:0000313" key="3">
    <source>
        <dbReference type="EMBL" id="NGZ86301.1"/>
    </source>
</evidence>
<dbReference type="RefSeq" id="WP_166106031.1">
    <property type="nucleotide sequence ID" value="NZ_JAADJT010000008.1"/>
</dbReference>
<accession>A0ABX0FNW2</accession>
<organism evidence="3 4">
    <name type="scientific">Duganella aceris</name>
    <dbReference type="NCBI Taxonomy" id="2703883"/>
    <lineage>
        <taxon>Bacteria</taxon>
        <taxon>Pseudomonadati</taxon>
        <taxon>Pseudomonadota</taxon>
        <taxon>Betaproteobacteria</taxon>
        <taxon>Burkholderiales</taxon>
        <taxon>Oxalobacteraceae</taxon>
        <taxon>Telluria group</taxon>
        <taxon>Duganella</taxon>
    </lineage>
</organism>
<comment type="caution">
    <text evidence="3">The sequence shown here is derived from an EMBL/GenBank/DDBJ whole genome shotgun (WGS) entry which is preliminary data.</text>
</comment>
<dbReference type="Pfam" id="PF08450">
    <property type="entry name" value="SGL"/>
    <property type="match status" value="1"/>
</dbReference>
<evidence type="ECO:0000313" key="4">
    <source>
        <dbReference type="Proteomes" id="UP000666369"/>
    </source>
</evidence>
<proteinExistence type="inferred from homology"/>
<dbReference type="PANTHER" id="PTHR10907:SF47">
    <property type="entry name" value="REGUCALCIN"/>
    <property type="match status" value="1"/>
</dbReference>
<keyword evidence="4" id="KW-1185">Reference proteome</keyword>
<dbReference type="Proteomes" id="UP000666369">
    <property type="component" value="Unassembled WGS sequence"/>
</dbReference>
<name>A0ABX0FNW2_9BURK</name>
<dbReference type="InterPro" id="IPR005511">
    <property type="entry name" value="SMP-30"/>
</dbReference>
<dbReference type="InterPro" id="IPR011042">
    <property type="entry name" value="6-blade_b-propeller_TolB-like"/>
</dbReference>
<comment type="similarity">
    <text evidence="1">Belongs to the SMP-30/CGR1 family.</text>
</comment>
<feature type="domain" description="SMP-30/Gluconolactonase/LRE-like region" evidence="2">
    <location>
        <begin position="16"/>
        <end position="256"/>
    </location>
</feature>
<gene>
    <name evidence="3" type="ORF">GW587_18830</name>
</gene>
<reference evidence="3 4" key="1">
    <citation type="submission" date="2020-01" db="EMBL/GenBank/DDBJ databases">
        <authorList>
            <person name="Lee S.D."/>
        </authorList>
    </citation>
    <scope>NUCLEOTIDE SEQUENCE [LARGE SCALE GENOMIC DNA]</scope>
    <source>
        <strain evidence="3 4">SAP-35</strain>
    </source>
</reference>
<dbReference type="PANTHER" id="PTHR10907">
    <property type="entry name" value="REGUCALCIN"/>
    <property type="match status" value="1"/>
</dbReference>
<dbReference type="Gene3D" id="2.120.10.30">
    <property type="entry name" value="TolB, C-terminal domain"/>
    <property type="match status" value="1"/>
</dbReference>
<reference evidence="4" key="2">
    <citation type="submission" date="2023-07" db="EMBL/GenBank/DDBJ databases">
        <title>Duganella aceri sp. nov., isolated from tree sap.</title>
        <authorList>
            <person name="Kim I.S."/>
        </authorList>
    </citation>
    <scope>NUCLEOTIDE SEQUENCE [LARGE SCALE GENOMIC DNA]</scope>
    <source>
        <strain evidence="4">SAP-35</strain>
    </source>
</reference>
<dbReference type="PRINTS" id="PR01790">
    <property type="entry name" value="SMP30FAMILY"/>
</dbReference>
<evidence type="ECO:0000256" key="1">
    <source>
        <dbReference type="ARBA" id="ARBA00008853"/>
    </source>
</evidence>
<protein>
    <submittedName>
        <fullName evidence="3">SMP-30/gluconolactonase/LRE family protein</fullName>
    </submittedName>
</protein>
<evidence type="ECO:0000259" key="2">
    <source>
        <dbReference type="Pfam" id="PF08450"/>
    </source>
</evidence>
<dbReference type="EMBL" id="JAADJT010000008">
    <property type="protein sequence ID" value="NGZ86301.1"/>
    <property type="molecule type" value="Genomic_DNA"/>
</dbReference>
<sequence>MNLYQPECIWSLGATLGEGPVWHAEDKALYFVDIKQHAVHRCAEDGSRRQSWTLPDEVGFALPIRGGDFVCGLPGRLARFSFETGALTTLQELEADLPGNRMNDGYVDRHGCLWFGSMDNAEAAHSGSLYRLSEDGVLQNQDSGYVITNGPCVSPDGRTFYHTDTLEKTLYAYDLDEQGGLSNKRVFIRTEGDGYPDGTAVDADGALWVAMFGGARIDRYAASGELLDSIQMPCSNITKVAFGGADLRTVFVTTARKGLNVEELSRQPLAGGLFSFRVASPGQLQHHYSPGQAK</sequence>
<dbReference type="SUPFAM" id="SSF63829">
    <property type="entry name" value="Calcium-dependent phosphotriesterase"/>
    <property type="match status" value="1"/>
</dbReference>